<reference evidence="5" key="1">
    <citation type="submission" date="2018-09" db="EMBL/GenBank/DDBJ databases">
        <authorList>
            <person name="Livingstone P.G."/>
            <person name="Whitworth D.E."/>
        </authorList>
    </citation>
    <scope>NUCLEOTIDE SEQUENCE [LARGE SCALE GENOMIC DNA]</scope>
    <source>
        <strain evidence="5">CA043D</strain>
    </source>
</reference>
<proteinExistence type="predicted"/>
<dbReference type="OrthoDB" id="9780520at2"/>
<accession>A0A3A8KHN3</accession>
<dbReference type="Pfam" id="PF08240">
    <property type="entry name" value="ADH_N"/>
    <property type="match status" value="1"/>
</dbReference>
<keyword evidence="2" id="KW-0560">Oxidoreductase</keyword>
<dbReference type="GO" id="GO:0016651">
    <property type="term" value="F:oxidoreductase activity, acting on NAD(P)H"/>
    <property type="evidence" value="ECO:0007669"/>
    <property type="project" value="TreeGrafter"/>
</dbReference>
<dbReference type="InterPro" id="IPR011032">
    <property type="entry name" value="GroES-like_sf"/>
</dbReference>
<dbReference type="Pfam" id="PF00107">
    <property type="entry name" value="ADH_zinc_N"/>
    <property type="match status" value="1"/>
</dbReference>
<dbReference type="Proteomes" id="UP000268313">
    <property type="component" value="Unassembled WGS sequence"/>
</dbReference>
<evidence type="ECO:0000256" key="1">
    <source>
        <dbReference type="ARBA" id="ARBA00022857"/>
    </source>
</evidence>
<dbReference type="InterPro" id="IPR036291">
    <property type="entry name" value="NAD(P)-bd_dom_sf"/>
</dbReference>
<dbReference type="SUPFAM" id="SSF51735">
    <property type="entry name" value="NAD(P)-binding Rossmann-fold domains"/>
    <property type="match status" value="1"/>
</dbReference>
<dbReference type="RefSeq" id="WP_120600979.1">
    <property type="nucleotide sequence ID" value="NZ_JABFJX010000431.1"/>
</dbReference>
<comment type="caution">
    <text evidence="4">The sequence shown here is derived from an EMBL/GenBank/DDBJ whole genome shotgun (WGS) entry which is preliminary data.</text>
</comment>
<dbReference type="SUPFAM" id="SSF50129">
    <property type="entry name" value="GroES-like"/>
    <property type="match status" value="1"/>
</dbReference>
<organism evidence="4 5">
    <name type="scientific">Corallococcus carmarthensis</name>
    <dbReference type="NCBI Taxonomy" id="2316728"/>
    <lineage>
        <taxon>Bacteria</taxon>
        <taxon>Pseudomonadati</taxon>
        <taxon>Myxococcota</taxon>
        <taxon>Myxococcia</taxon>
        <taxon>Myxococcales</taxon>
        <taxon>Cystobacterineae</taxon>
        <taxon>Myxococcaceae</taxon>
        <taxon>Corallococcus</taxon>
    </lineage>
</organism>
<dbReference type="AlphaFoldDB" id="A0A3A8KHN3"/>
<evidence type="ECO:0000313" key="4">
    <source>
        <dbReference type="EMBL" id="RKH07066.1"/>
    </source>
</evidence>
<protein>
    <submittedName>
        <fullName evidence="4">NAD(P)H-quinone oxidoreductase</fullName>
    </submittedName>
</protein>
<dbReference type="InterPro" id="IPR013149">
    <property type="entry name" value="ADH-like_C"/>
</dbReference>
<dbReference type="EMBL" id="RAWE01000006">
    <property type="protein sequence ID" value="RKH07066.1"/>
    <property type="molecule type" value="Genomic_DNA"/>
</dbReference>
<feature type="domain" description="Enoyl reductase (ER)" evidence="3">
    <location>
        <begin position="10"/>
        <end position="326"/>
    </location>
</feature>
<gene>
    <name evidence="4" type="ORF">D7X32_03050</name>
</gene>
<dbReference type="Gene3D" id="3.90.180.10">
    <property type="entry name" value="Medium-chain alcohol dehydrogenases, catalytic domain"/>
    <property type="match status" value="1"/>
</dbReference>
<sequence>MKVVRITKPGGPEVLAFDERPEPAPGPYDVQVRVRASALNRADLLQVRGAYPPPPDAPQDVPGLEYAGEVVAVGPRARKFQPGDRVMGLVGGGAWSEVLTTHEREVLRMPQGLDFADAAALPEAYLTAYDALVLQADLRPGEAVLVHAVASGVGSAAALLCRAMGVRVVGTGRSAQKLARASEWGVGHTVLCESNPPVFADAVLAATGGRGADVCLDLVGGNYLPESVKAMAPQGRLMQVGSVAGARAELDLGPVMRKRLRITGTVLRSRPAEEKMLLTQVAERQLLPLFDSGALKAVVDAVLPMTELRSGLERMAGNGTVGKIVVRWD</sequence>
<dbReference type="PANTHER" id="PTHR48106:SF18">
    <property type="entry name" value="QUINONE OXIDOREDUCTASE PIG3"/>
    <property type="match status" value="1"/>
</dbReference>
<dbReference type="PANTHER" id="PTHR48106">
    <property type="entry name" value="QUINONE OXIDOREDUCTASE PIG3-RELATED"/>
    <property type="match status" value="1"/>
</dbReference>
<keyword evidence="1" id="KW-0521">NADP</keyword>
<dbReference type="NCBIfam" id="TIGR02824">
    <property type="entry name" value="quinone_pig3"/>
    <property type="match status" value="1"/>
</dbReference>
<evidence type="ECO:0000313" key="5">
    <source>
        <dbReference type="Proteomes" id="UP000268313"/>
    </source>
</evidence>
<evidence type="ECO:0000259" key="3">
    <source>
        <dbReference type="SMART" id="SM00829"/>
    </source>
</evidence>
<dbReference type="GO" id="GO:0070402">
    <property type="term" value="F:NADPH binding"/>
    <property type="evidence" value="ECO:0007669"/>
    <property type="project" value="TreeGrafter"/>
</dbReference>
<dbReference type="Gene3D" id="3.40.50.720">
    <property type="entry name" value="NAD(P)-binding Rossmann-like Domain"/>
    <property type="match status" value="1"/>
</dbReference>
<dbReference type="InterPro" id="IPR020843">
    <property type="entry name" value="ER"/>
</dbReference>
<keyword evidence="5" id="KW-1185">Reference proteome</keyword>
<name>A0A3A8KHN3_9BACT</name>
<dbReference type="SMART" id="SM00829">
    <property type="entry name" value="PKS_ER"/>
    <property type="match status" value="1"/>
</dbReference>
<dbReference type="InterPro" id="IPR014189">
    <property type="entry name" value="Quinone_OxRdtase_PIG3"/>
</dbReference>
<evidence type="ECO:0000256" key="2">
    <source>
        <dbReference type="ARBA" id="ARBA00023002"/>
    </source>
</evidence>
<dbReference type="CDD" id="cd05276">
    <property type="entry name" value="p53_inducible_oxidoreductase"/>
    <property type="match status" value="1"/>
</dbReference>
<dbReference type="InterPro" id="IPR013154">
    <property type="entry name" value="ADH-like_N"/>
</dbReference>